<feature type="domain" description="UvrD-like helicase C-terminal" evidence="14">
    <location>
        <begin position="307"/>
        <end position="579"/>
    </location>
</feature>
<evidence type="ECO:0000256" key="2">
    <source>
        <dbReference type="ARBA" id="ARBA00022741"/>
    </source>
</evidence>
<dbReference type="Proteomes" id="UP000824200">
    <property type="component" value="Unassembled WGS sequence"/>
</dbReference>
<dbReference type="InterPro" id="IPR000212">
    <property type="entry name" value="DNA_helicase_UvrD/REP"/>
</dbReference>
<comment type="catalytic activity">
    <reaction evidence="8">
        <text>Couples ATP hydrolysis with the unwinding of duplex DNA by translocating in the 3'-5' direction.</text>
        <dbReference type="EC" id="5.6.2.4"/>
    </reaction>
</comment>
<evidence type="ECO:0000259" key="13">
    <source>
        <dbReference type="PROSITE" id="PS51198"/>
    </source>
</evidence>
<evidence type="ECO:0000259" key="14">
    <source>
        <dbReference type="PROSITE" id="PS51217"/>
    </source>
</evidence>
<evidence type="ECO:0000256" key="9">
    <source>
        <dbReference type="ARBA" id="ARBA00034808"/>
    </source>
</evidence>
<dbReference type="GO" id="GO:0005829">
    <property type="term" value="C:cytosol"/>
    <property type="evidence" value="ECO:0007669"/>
    <property type="project" value="TreeGrafter"/>
</dbReference>
<keyword evidence="3 12" id="KW-0378">Hydrolase</keyword>
<dbReference type="EC" id="5.6.2.4" evidence="9"/>
<dbReference type="PROSITE" id="PS51217">
    <property type="entry name" value="UVRD_HELICASE_CTER"/>
    <property type="match status" value="1"/>
</dbReference>
<dbReference type="GO" id="GO:0000725">
    <property type="term" value="P:recombinational repair"/>
    <property type="evidence" value="ECO:0007669"/>
    <property type="project" value="TreeGrafter"/>
</dbReference>
<dbReference type="GO" id="GO:0016787">
    <property type="term" value="F:hydrolase activity"/>
    <property type="evidence" value="ECO:0007669"/>
    <property type="project" value="UniProtKB-UniRule"/>
</dbReference>
<dbReference type="AlphaFoldDB" id="A0A9D1J8W8"/>
<dbReference type="GO" id="GO:0043138">
    <property type="term" value="F:3'-5' DNA helicase activity"/>
    <property type="evidence" value="ECO:0007669"/>
    <property type="project" value="UniProtKB-EC"/>
</dbReference>
<keyword evidence="6" id="KW-0238">DNA-binding</keyword>
<evidence type="ECO:0000256" key="5">
    <source>
        <dbReference type="ARBA" id="ARBA00022840"/>
    </source>
</evidence>
<dbReference type="PANTHER" id="PTHR11070">
    <property type="entry name" value="UVRD / RECB / PCRA DNA HELICASE FAMILY MEMBER"/>
    <property type="match status" value="1"/>
</dbReference>
<keyword evidence="2 12" id="KW-0547">Nucleotide-binding</keyword>
<accession>A0A9D1J8W8</accession>
<dbReference type="EMBL" id="DVHL01000045">
    <property type="protein sequence ID" value="HIR66352.1"/>
    <property type="molecule type" value="Genomic_DNA"/>
</dbReference>
<dbReference type="GO" id="GO:0033202">
    <property type="term" value="C:DNA helicase complex"/>
    <property type="evidence" value="ECO:0007669"/>
    <property type="project" value="TreeGrafter"/>
</dbReference>
<dbReference type="GO" id="GO:0005524">
    <property type="term" value="F:ATP binding"/>
    <property type="evidence" value="ECO:0007669"/>
    <property type="project" value="UniProtKB-UniRule"/>
</dbReference>
<reference evidence="15" key="2">
    <citation type="journal article" date="2021" name="PeerJ">
        <title>Extensive microbial diversity within the chicken gut microbiome revealed by metagenomics and culture.</title>
        <authorList>
            <person name="Gilroy R."/>
            <person name="Ravi A."/>
            <person name="Getino M."/>
            <person name="Pursley I."/>
            <person name="Horton D.L."/>
            <person name="Alikhan N.F."/>
            <person name="Baker D."/>
            <person name="Gharbi K."/>
            <person name="Hall N."/>
            <person name="Watson M."/>
            <person name="Adriaenssens E.M."/>
            <person name="Foster-Nyarko E."/>
            <person name="Jarju S."/>
            <person name="Secka A."/>
            <person name="Antonio M."/>
            <person name="Oren A."/>
            <person name="Chaudhuri R.R."/>
            <person name="La Ragione R."/>
            <person name="Hildebrand F."/>
            <person name="Pallen M.J."/>
        </authorList>
    </citation>
    <scope>NUCLEOTIDE SEQUENCE</scope>
    <source>
        <strain evidence="15">CHK121-14286</strain>
    </source>
</reference>
<keyword evidence="5 12" id="KW-0067">ATP-binding</keyword>
<keyword evidence="7" id="KW-0413">Isomerase</keyword>
<evidence type="ECO:0000256" key="6">
    <source>
        <dbReference type="ARBA" id="ARBA00023125"/>
    </source>
</evidence>
<dbReference type="Pfam" id="PF21196">
    <property type="entry name" value="PcrA_UvrD_tudor"/>
    <property type="match status" value="1"/>
</dbReference>
<name>A0A9D1J8W8_9BACT</name>
<evidence type="ECO:0000256" key="12">
    <source>
        <dbReference type="PROSITE-ProRule" id="PRU00560"/>
    </source>
</evidence>
<dbReference type="GO" id="GO:0003677">
    <property type="term" value="F:DNA binding"/>
    <property type="evidence" value="ECO:0007669"/>
    <property type="project" value="UniProtKB-KW"/>
</dbReference>
<comment type="catalytic activity">
    <reaction evidence="11">
        <text>ATP + H2O = ADP + phosphate + H(+)</text>
        <dbReference type="Rhea" id="RHEA:13065"/>
        <dbReference type="ChEBI" id="CHEBI:15377"/>
        <dbReference type="ChEBI" id="CHEBI:15378"/>
        <dbReference type="ChEBI" id="CHEBI:30616"/>
        <dbReference type="ChEBI" id="CHEBI:43474"/>
        <dbReference type="ChEBI" id="CHEBI:456216"/>
        <dbReference type="EC" id="5.6.2.4"/>
    </reaction>
</comment>
<dbReference type="CDD" id="cd17932">
    <property type="entry name" value="DEXQc_UvrD"/>
    <property type="match status" value="1"/>
</dbReference>
<dbReference type="InterPro" id="IPR013986">
    <property type="entry name" value="DExx_box_DNA_helicase_dom_sf"/>
</dbReference>
<keyword evidence="4 12" id="KW-0347">Helicase</keyword>
<evidence type="ECO:0000313" key="15">
    <source>
        <dbReference type="EMBL" id="HIR66352.1"/>
    </source>
</evidence>
<feature type="domain" description="UvrD-like helicase ATP-binding" evidence="13">
    <location>
        <begin position="4"/>
        <end position="306"/>
    </location>
</feature>
<dbReference type="CDD" id="cd18807">
    <property type="entry name" value="SF1_C_UvrD"/>
    <property type="match status" value="1"/>
</dbReference>
<proteinExistence type="inferred from homology"/>
<dbReference type="PANTHER" id="PTHR11070:SF2">
    <property type="entry name" value="ATP-DEPENDENT DNA HELICASE SRS2"/>
    <property type="match status" value="1"/>
</dbReference>
<protein>
    <recommendedName>
        <fullName evidence="9">DNA 3'-5' helicase</fullName>
        <ecNumber evidence="9">5.6.2.4</ecNumber>
    </recommendedName>
    <alternativeName>
        <fullName evidence="10">DNA 3'-5' helicase II</fullName>
    </alternativeName>
</protein>
<evidence type="ECO:0000256" key="4">
    <source>
        <dbReference type="ARBA" id="ARBA00022806"/>
    </source>
</evidence>
<dbReference type="Gene3D" id="1.10.10.160">
    <property type="match status" value="1"/>
</dbReference>
<dbReference type="Pfam" id="PF00580">
    <property type="entry name" value="UvrD-helicase"/>
    <property type="match status" value="1"/>
</dbReference>
<comment type="similarity">
    <text evidence="1">Belongs to the helicase family. UvrD subfamily.</text>
</comment>
<evidence type="ECO:0000256" key="11">
    <source>
        <dbReference type="ARBA" id="ARBA00048988"/>
    </source>
</evidence>
<dbReference type="InterPro" id="IPR014016">
    <property type="entry name" value="UvrD-like_ATP-bd"/>
</dbReference>
<dbReference type="Pfam" id="PF13361">
    <property type="entry name" value="UvrD_C"/>
    <property type="match status" value="1"/>
</dbReference>
<feature type="binding site" evidence="12">
    <location>
        <begin position="25"/>
        <end position="32"/>
    </location>
    <ligand>
        <name>ATP</name>
        <dbReference type="ChEBI" id="CHEBI:30616"/>
    </ligand>
</feature>
<gene>
    <name evidence="15" type="ORF">IAC95_05685</name>
</gene>
<dbReference type="Gene3D" id="3.40.50.300">
    <property type="entry name" value="P-loop containing nucleotide triphosphate hydrolases"/>
    <property type="match status" value="2"/>
</dbReference>
<dbReference type="Gene3D" id="1.10.486.10">
    <property type="entry name" value="PCRA, domain 4"/>
    <property type="match status" value="1"/>
</dbReference>
<evidence type="ECO:0000256" key="10">
    <source>
        <dbReference type="ARBA" id="ARBA00034923"/>
    </source>
</evidence>
<dbReference type="InterPro" id="IPR014017">
    <property type="entry name" value="DNA_helicase_UvrD-like_C"/>
</dbReference>
<evidence type="ECO:0000256" key="7">
    <source>
        <dbReference type="ARBA" id="ARBA00023235"/>
    </source>
</evidence>
<reference evidence="15" key="1">
    <citation type="submission" date="2020-10" db="EMBL/GenBank/DDBJ databases">
        <authorList>
            <person name="Gilroy R."/>
        </authorList>
    </citation>
    <scope>NUCLEOTIDE SEQUENCE</scope>
    <source>
        <strain evidence="15">CHK121-14286</strain>
    </source>
</reference>
<comment type="caution">
    <text evidence="15">The sequence shown here is derived from an EMBL/GenBank/DDBJ whole genome shotgun (WGS) entry which is preliminary data.</text>
</comment>
<dbReference type="PROSITE" id="PS51198">
    <property type="entry name" value="UVRD_HELICASE_ATP_BIND"/>
    <property type="match status" value="1"/>
</dbReference>
<evidence type="ECO:0000256" key="3">
    <source>
        <dbReference type="ARBA" id="ARBA00022801"/>
    </source>
</evidence>
<organism evidence="15 16">
    <name type="scientific">Candidatus Fimimonas gallinarum</name>
    <dbReference type="NCBI Taxonomy" id="2840821"/>
    <lineage>
        <taxon>Bacteria</taxon>
        <taxon>Pseudomonadati</taxon>
        <taxon>Myxococcota</taxon>
        <taxon>Myxococcia</taxon>
        <taxon>Myxococcales</taxon>
        <taxon>Cystobacterineae</taxon>
        <taxon>Myxococcaceae</taxon>
        <taxon>Myxococcaceae incertae sedis</taxon>
        <taxon>Candidatus Fimimonas</taxon>
    </lineage>
</organism>
<evidence type="ECO:0000256" key="8">
    <source>
        <dbReference type="ARBA" id="ARBA00034617"/>
    </source>
</evidence>
<evidence type="ECO:0000256" key="1">
    <source>
        <dbReference type="ARBA" id="ARBA00009922"/>
    </source>
</evidence>
<dbReference type="SUPFAM" id="SSF52540">
    <property type="entry name" value="P-loop containing nucleoside triphosphate hydrolases"/>
    <property type="match status" value="1"/>
</dbReference>
<sequence length="745" mass="85661">MNLQNLNSAQLAAVTAPLGPTLVLAGAGTGKTRVLTNRILYLVQEYRVNPSEILAITFTNKAANEMKRRLFDFQCNAQFMHISTIHSFCATVLRRESSALGRNSNFSIYDEEEKKSLLKKIAREFWDECDAKNVDKLSEGISSMKNNLTPTDMLDSANTVEESLDATLDEYIESQLEQLSQSAQSSREDLLKIISQYNEKMQQNNALDFDDLLYFVHKLFSRFPDILEKYRERYKYILIDEFQDTNKVQYEIFRLLGEKYGNIFVVGDDDQSIYSWRGAEAYNLMKFSKDFADCKIYKLEQNYRSTKRILDVANNIIAKNADRFEKSLWTENEEGIKVQLFTAYNEHDEAYFVCEQIKQLLSRGYTLSDFAVLARVNALSRSFEQEFQRNGMPYRVYGGFRFYERKEIKDVIGYLRLIVNPCDSEAFLRVINVPRRRGIGDTTLEKLRNLSAEYGISLVDVISDERNLEIFNSSTRAKLLDFYKLYSELCDLSQKLSLKNFVHSMLDVLEFRKVYQDAGDDDRALNIDEFEQSVGEFQQVNPTVGLAEFLQSVSLLSSVDEGSVENGFITIATIHAVKGLEFKVVFVVGLEEGIFPSRRSSYSSRENSEERRLMYVAVTRAEKRLYLTCAESRYLWGEHKNFLPSIFFSETQKFLQPQRAPASERQLEDTSYLDKLINTEPIATAPNQGKSKNEIPPFKVGQMVQHKAFGRGMILRISGETADVVFENVGKKSLNVRFAPMTIIK</sequence>
<dbReference type="InterPro" id="IPR027417">
    <property type="entry name" value="P-loop_NTPase"/>
</dbReference>
<evidence type="ECO:0000313" key="16">
    <source>
        <dbReference type="Proteomes" id="UP000824200"/>
    </source>
</evidence>